<dbReference type="AlphaFoldDB" id="A0A377BDU7"/>
<proteinExistence type="predicted"/>
<dbReference type="EMBL" id="UGET01000001">
    <property type="protein sequence ID" value="STL58814.1"/>
    <property type="molecule type" value="Genomic_DNA"/>
</dbReference>
<reference evidence="1 2" key="1">
    <citation type="submission" date="2018-06" db="EMBL/GenBank/DDBJ databases">
        <authorList>
            <consortium name="Pathogen Informatics"/>
            <person name="Doyle S."/>
        </authorList>
    </citation>
    <scope>NUCLEOTIDE SEQUENCE [LARGE SCALE GENOMIC DNA]</scope>
    <source>
        <strain evidence="1 2">NCTC13148</strain>
    </source>
</reference>
<gene>
    <name evidence="1" type="primary">virB4_1</name>
    <name evidence="1" type="ORF">NCTC13148_00042</name>
</gene>
<evidence type="ECO:0000313" key="1">
    <source>
        <dbReference type="EMBL" id="STL58814.1"/>
    </source>
</evidence>
<evidence type="ECO:0000313" key="2">
    <source>
        <dbReference type="Proteomes" id="UP000254255"/>
    </source>
</evidence>
<dbReference type="Proteomes" id="UP000254255">
    <property type="component" value="Unassembled WGS sequence"/>
</dbReference>
<organism evidence="1 2">
    <name type="scientific">Escherichia coli</name>
    <dbReference type="NCBI Taxonomy" id="562"/>
    <lineage>
        <taxon>Bacteria</taxon>
        <taxon>Pseudomonadati</taxon>
        <taxon>Pseudomonadota</taxon>
        <taxon>Gammaproteobacteria</taxon>
        <taxon>Enterobacterales</taxon>
        <taxon>Enterobacteriaceae</taxon>
        <taxon>Escherichia</taxon>
    </lineage>
</organism>
<protein>
    <submittedName>
        <fullName evidence="1">Putative Pilx3-4/VirB3-4 protein, putative conjugal transfer protein</fullName>
    </submittedName>
</protein>
<name>A0A377BDU7_ECOLX</name>
<sequence>MVALLKPKTFRDEPSVNEKYLQHSQHLDDYIISMRNGDLLAFFKVDGRTHDCASDRELVAWNDDLNTLIKSFGTDHVEVWSHEYHHQSKEYPDSEFTQFFPRYLDEYNRRLQTGSNQMVNDLYLTVLYRQIGDKTQKIPG</sequence>
<accession>A0A377BDU7</accession>